<reference evidence="1" key="1">
    <citation type="submission" date="2020-04" db="EMBL/GenBank/DDBJ databases">
        <authorList>
            <person name="Chiriac C."/>
            <person name="Salcher M."/>
            <person name="Ghai R."/>
            <person name="Kavagutti S V."/>
        </authorList>
    </citation>
    <scope>NUCLEOTIDE SEQUENCE</scope>
</reference>
<proteinExistence type="predicted"/>
<name>A0A6J5MZW1_9CAUD</name>
<dbReference type="GO" id="GO:0003676">
    <property type="term" value="F:nucleic acid binding"/>
    <property type="evidence" value="ECO:0007669"/>
    <property type="project" value="InterPro"/>
</dbReference>
<dbReference type="EMBL" id="LR796555">
    <property type="protein sequence ID" value="CAB4151547.1"/>
    <property type="molecule type" value="Genomic_DNA"/>
</dbReference>
<organism evidence="1">
    <name type="scientific">uncultured Caudovirales phage</name>
    <dbReference type="NCBI Taxonomy" id="2100421"/>
    <lineage>
        <taxon>Viruses</taxon>
        <taxon>Duplodnaviria</taxon>
        <taxon>Heunggongvirae</taxon>
        <taxon>Uroviricota</taxon>
        <taxon>Caudoviricetes</taxon>
        <taxon>Peduoviridae</taxon>
        <taxon>Maltschvirus</taxon>
        <taxon>Maltschvirus maltsch</taxon>
    </lineage>
</organism>
<gene>
    <name evidence="1" type="ORF">UFOVP591_23</name>
</gene>
<evidence type="ECO:0008006" key="2">
    <source>
        <dbReference type="Google" id="ProtNLM"/>
    </source>
</evidence>
<accession>A0A6J5MZW1</accession>
<protein>
    <recommendedName>
        <fullName evidence="2">VRR-NUC domain containing protein</fullName>
    </recommendedName>
</protein>
<dbReference type="InterPro" id="IPR011856">
    <property type="entry name" value="tRNA_endonuc-like_dom_sf"/>
</dbReference>
<dbReference type="Gene3D" id="3.40.1350.10">
    <property type="match status" value="1"/>
</dbReference>
<evidence type="ECO:0000313" key="1">
    <source>
        <dbReference type="EMBL" id="CAB4151547.1"/>
    </source>
</evidence>
<sequence>MKPPSEDQEQIRLFNWIYLKEKEDPRYKMIMHVPNQGSAGFGGMLRSKKMKAMGARKGWFDIFVCLPKGPFHGLFIELKALKGRPSKEQLDWQKMYEQYGYCAVFCYGGREALEKIQAWLTTETIAEQNT</sequence>